<accession>A0A512H778</accession>
<dbReference type="InterPro" id="IPR008565">
    <property type="entry name" value="TtsA-like_GH18_dom"/>
</dbReference>
<reference evidence="3 4" key="1">
    <citation type="submission" date="2019-07" db="EMBL/GenBank/DDBJ databases">
        <title>Whole genome shotgun sequence of Rhodospirillum oryzae NBRC 107573.</title>
        <authorList>
            <person name="Hosoyama A."/>
            <person name="Uohara A."/>
            <person name="Ohji S."/>
            <person name="Ichikawa N."/>
        </authorList>
    </citation>
    <scope>NUCLEOTIDE SEQUENCE [LARGE SCALE GENOMIC DNA]</scope>
    <source>
        <strain evidence="3 4">NBRC 107573</strain>
    </source>
</reference>
<dbReference type="CDD" id="cd13926">
    <property type="entry name" value="N-acetylmuramidase_GH108"/>
    <property type="match status" value="1"/>
</dbReference>
<feature type="domain" description="TtsA-like Glycoside hydrolase family 108" evidence="1">
    <location>
        <begin position="23"/>
        <end position="109"/>
    </location>
</feature>
<evidence type="ECO:0000259" key="1">
    <source>
        <dbReference type="Pfam" id="PF05838"/>
    </source>
</evidence>
<gene>
    <name evidence="3" type="ORF">ROR02_14440</name>
</gene>
<evidence type="ECO:0000313" key="3">
    <source>
        <dbReference type="EMBL" id="GEO81313.1"/>
    </source>
</evidence>
<evidence type="ECO:0000313" key="4">
    <source>
        <dbReference type="Proteomes" id="UP000321567"/>
    </source>
</evidence>
<dbReference type="Proteomes" id="UP000321567">
    <property type="component" value="Unassembled WGS sequence"/>
</dbReference>
<dbReference type="InterPro" id="IPR023346">
    <property type="entry name" value="Lysozyme-like_dom_sf"/>
</dbReference>
<name>A0A512H778_9PROT</name>
<dbReference type="Gene3D" id="1.20.141.10">
    <property type="entry name" value="Chitosanase, subunit A, domain 1"/>
    <property type="match status" value="1"/>
</dbReference>
<evidence type="ECO:0000259" key="2">
    <source>
        <dbReference type="Pfam" id="PF09374"/>
    </source>
</evidence>
<dbReference type="InterPro" id="IPR018537">
    <property type="entry name" value="Peptidoglycan-bd_3"/>
</dbReference>
<sequence>MTSVSSAQDFSSSSPLNRLLLDIVRREGGFVAHPADTGGPTQWGISLRYAQGIGLDLDGDGDTDPDDVRAVTPAQAMALYRRDFYEAPGFAALPDSLAPVLVDWAVNSGPTRPVLALQRVLNALGQADPTAVGGHEPLVEDGRVGPRTARAARAAVRTLGAALMMNALCDERVAWLRALVARRPSQRVFLAGWLARANGFRQS</sequence>
<dbReference type="Pfam" id="PF09374">
    <property type="entry name" value="PG_binding_3"/>
    <property type="match status" value="1"/>
</dbReference>
<proteinExistence type="predicted"/>
<dbReference type="Pfam" id="PF05838">
    <property type="entry name" value="Glyco_hydro_108"/>
    <property type="match status" value="1"/>
</dbReference>
<feature type="domain" description="Peptidoglycan binding" evidence="2">
    <location>
        <begin position="113"/>
        <end position="197"/>
    </location>
</feature>
<protein>
    <submittedName>
        <fullName evidence="3">Uncharacterized protein</fullName>
    </submittedName>
</protein>
<comment type="caution">
    <text evidence="3">The sequence shown here is derived from an EMBL/GenBank/DDBJ whole genome shotgun (WGS) entry which is preliminary data.</text>
</comment>
<dbReference type="AlphaFoldDB" id="A0A512H778"/>
<dbReference type="SUPFAM" id="SSF53955">
    <property type="entry name" value="Lysozyme-like"/>
    <property type="match status" value="1"/>
</dbReference>
<dbReference type="RefSeq" id="WP_147163353.1">
    <property type="nucleotide sequence ID" value="NZ_BJZO01000033.1"/>
</dbReference>
<organism evidence="3 4">
    <name type="scientific">Pararhodospirillum oryzae</name>
    <dbReference type="NCBI Taxonomy" id="478448"/>
    <lineage>
        <taxon>Bacteria</taxon>
        <taxon>Pseudomonadati</taxon>
        <taxon>Pseudomonadota</taxon>
        <taxon>Alphaproteobacteria</taxon>
        <taxon>Rhodospirillales</taxon>
        <taxon>Rhodospirillaceae</taxon>
        <taxon>Pararhodospirillum</taxon>
    </lineage>
</organism>
<keyword evidence="4" id="KW-1185">Reference proteome</keyword>
<dbReference type="EMBL" id="BJZO01000033">
    <property type="protein sequence ID" value="GEO81313.1"/>
    <property type="molecule type" value="Genomic_DNA"/>
</dbReference>
<dbReference type="OrthoDB" id="9815229at2"/>